<proteinExistence type="predicted"/>
<comment type="caution">
    <text evidence="1">The sequence shown here is derived from an EMBL/GenBank/DDBJ whole genome shotgun (WGS) entry which is preliminary data.</text>
</comment>
<reference evidence="1" key="1">
    <citation type="journal article" date="2014" name="Front. Microbiol.">
        <title>High frequency of phylogenetically diverse reductive dehalogenase-homologous genes in deep subseafloor sedimentary metagenomes.</title>
        <authorList>
            <person name="Kawai M."/>
            <person name="Futagami T."/>
            <person name="Toyoda A."/>
            <person name="Takaki Y."/>
            <person name="Nishi S."/>
            <person name="Hori S."/>
            <person name="Arai W."/>
            <person name="Tsubouchi T."/>
            <person name="Morono Y."/>
            <person name="Uchiyama I."/>
            <person name="Ito T."/>
            <person name="Fujiyama A."/>
            <person name="Inagaki F."/>
            <person name="Takami H."/>
        </authorList>
    </citation>
    <scope>NUCLEOTIDE SEQUENCE</scope>
    <source>
        <strain evidence="1">Expedition CK06-06</strain>
    </source>
</reference>
<accession>X0TDR4</accession>
<dbReference type="EMBL" id="BARS01016281">
    <property type="protein sequence ID" value="GAF86322.1"/>
    <property type="molecule type" value="Genomic_DNA"/>
</dbReference>
<sequence>MVSNEEFARILLGKKLITDAQVEEVLVESKA</sequence>
<organism evidence="1">
    <name type="scientific">marine sediment metagenome</name>
    <dbReference type="NCBI Taxonomy" id="412755"/>
    <lineage>
        <taxon>unclassified sequences</taxon>
        <taxon>metagenomes</taxon>
        <taxon>ecological metagenomes</taxon>
    </lineage>
</organism>
<name>X0TDR4_9ZZZZ</name>
<dbReference type="AlphaFoldDB" id="X0TDR4"/>
<evidence type="ECO:0000313" key="1">
    <source>
        <dbReference type="EMBL" id="GAF86322.1"/>
    </source>
</evidence>
<feature type="non-terminal residue" evidence="1">
    <location>
        <position position="31"/>
    </location>
</feature>
<protein>
    <submittedName>
        <fullName evidence="1">Uncharacterized protein</fullName>
    </submittedName>
</protein>
<gene>
    <name evidence="1" type="ORF">S01H1_26823</name>
</gene>